<feature type="compositionally biased region" description="Gly residues" evidence="1">
    <location>
        <begin position="451"/>
        <end position="465"/>
    </location>
</feature>
<dbReference type="OrthoDB" id="9810918at2"/>
<dbReference type="Gene3D" id="3.10.310.50">
    <property type="match status" value="1"/>
</dbReference>
<protein>
    <submittedName>
        <fullName evidence="5">TPM domain-containing protein</fullName>
    </submittedName>
</protein>
<dbReference type="Proteomes" id="UP000310314">
    <property type="component" value="Unassembled WGS sequence"/>
</dbReference>
<dbReference type="AlphaFoldDB" id="A0A5S3QI10"/>
<organism evidence="5 6">
    <name type="scientific">Maribacter algarum</name>
    <name type="common">ex Zhang et al. 2020</name>
    <dbReference type="NCBI Taxonomy" id="2578118"/>
    <lineage>
        <taxon>Bacteria</taxon>
        <taxon>Pseudomonadati</taxon>
        <taxon>Bacteroidota</taxon>
        <taxon>Flavobacteriia</taxon>
        <taxon>Flavobacteriales</taxon>
        <taxon>Flavobacteriaceae</taxon>
        <taxon>Maribacter</taxon>
    </lineage>
</organism>
<dbReference type="Pfam" id="PF04536">
    <property type="entry name" value="TPM_phosphatase"/>
    <property type="match status" value="1"/>
</dbReference>
<dbReference type="EMBL" id="VATY01000002">
    <property type="protein sequence ID" value="TMM57175.1"/>
    <property type="molecule type" value="Genomic_DNA"/>
</dbReference>
<evidence type="ECO:0000256" key="3">
    <source>
        <dbReference type="SAM" id="SignalP"/>
    </source>
</evidence>
<accession>A0A5S3QI10</accession>
<feature type="compositionally biased region" description="Polar residues" evidence="1">
    <location>
        <begin position="421"/>
        <end position="430"/>
    </location>
</feature>
<feature type="domain" description="TPM" evidence="4">
    <location>
        <begin position="89"/>
        <end position="210"/>
    </location>
</feature>
<feature type="chain" id="PRO_5024346645" evidence="3">
    <location>
        <begin position="26"/>
        <end position="465"/>
    </location>
</feature>
<feature type="region of interest" description="Disordered" evidence="1">
    <location>
        <begin position="417"/>
        <end position="465"/>
    </location>
</feature>
<evidence type="ECO:0000256" key="2">
    <source>
        <dbReference type="SAM" id="Phobius"/>
    </source>
</evidence>
<gene>
    <name evidence="5" type="ORF">FEE95_11835</name>
</gene>
<keyword evidence="2" id="KW-0472">Membrane</keyword>
<keyword evidence="6" id="KW-1185">Reference proteome</keyword>
<feature type="transmembrane region" description="Helical" evidence="2">
    <location>
        <begin position="238"/>
        <end position="258"/>
    </location>
</feature>
<keyword evidence="3" id="KW-0732">Signal</keyword>
<reference evidence="5 6" key="1">
    <citation type="submission" date="2019-05" db="EMBL/GenBank/DDBJ databases">
        <authorList>
            <person name="Zhang J.-Y."/>
            <person name="Feg X."/>
            <person name="Du Z.-J."/>
        </authorList>
    </citation>
    <scope>NUCLEOTIDE SEQUENCE [LARGE SCALE GENOMIC DNA]</scope>
    <source>
        <strain evidence="5 6">RZ26</strain>
    </source>
</reference>
<dbReference type="InterPro" id="IPR007621">
    <property type="entry name" value="TPM_dom"/>
</dbReference>
<dbReference type="RefSeq" id="WP_138658157.1">
    <property type="nucleotide sequence ID" value="NZ_VATY01000002.1"/>
</dbReference>
<feature type="signal peptide" evidence="3">
    <location>
        <begin position="1"/>
        <end position="25"/>
    </location>
</feature>
<keyword evidence="2" id="KW-0812">Transmembrane</keyword>
<name>A0A5S3QI10_9FLAO</name>
<sequence>MNQALFFKTILFFGLLWICSSSAIAQTPAPDLDSITEDSYRRMLGRQEGEQGDMVYPNFVAPDYDTSLEIYTVADVPSPRGTGIIGSISDPKDIIDFASEQRINELLYELEQKSSVEVAVVMLPSIGQDVPKSFAVDLFNEWKIGKADTDNGLLILTVMDQRRTEFEVGYGLEGILTDVVCYRIGVNEIVPYFKQGNFGGGIESAVLRVKEFLENPETIDEVYGYSVVHEEQEFEWQWYHFLLILYGAICLIMGFWYFGQAFDIQLSKDDYYDKYHRLHKLKFGCTDILFPLPMLFFARMAKSRLEKYRYASRFSKKNGKPMTLLTNYDEIDYLEEVQLLEEELKSILYDVWITEDRSDIMILEYEGPNGRKYSDCKECGYKTFGKINSLILVFATYDRGGTRIDKYECRNCNYKEEKEVQTPQKSRPSESSSSSGSSFSSSSSSSSSSSFGGGSSGGGGAGVSW</sequence>
<evidence type="ECO:0000313" key="6">
    <source>
        <dbReference type="Proteomes" id="UP000310314"/>
    </source>
</evidence>
<evidence type="ECO:0000313" key="5">
    <source>
        <dbReference type="EMBL" id="TMM57175.1"/>
    </source>
</evidence>
<evidence type="ECO:0000256" key="1">
    <source>
        <dbReference type="SAM" id="MobiDB-lite"/>
    </source>
</evidence>
<evidence type="ECO:0000259" key="4">
    <source>
        <dbReference type="Pfam" id="PF04536"/>
    </source>
</evidence>
<feature type="compositionally biased region" description="Low complexity" evidence="1">
    <location>
        <begin position="431"/>
        <end position="450"/>
    </location>
</feature>
<dbReference type="PANTHER" id="PTHR30373:SF2">
    <property type="entry name" value="UPF0603 PROTEIN YGCG"/>
    <property type="match status" value="1"/>
</dbReference>
<dbReference type="PANTHER" id="PTHR30373">
    <property type="entry name" value="UPF0603 PROTEIN YGCG"/>
    <property type="match status" value="1"/>
</dbReference>
<proteinExistence type="predicted"/>
<comment type="caution">
    <text evidence="5">The sequence shown here is derived from an EMBL/GenBank/DDBJ whole genome shotgun (WGS) entry which is preliminary data.</text>
</comment>
<keyword evidence="2" id="KW-1133">Transmembrane helix</keyword>